<gene>
    <name evidence="2" type="ORF">GEMHA0001_1575</name>
</gene>
<organism evidence="2 3">
    <name type="scientific">Gemella haemolysans ATCC 10379</name>
    <dbReference type="NCBI Taxonomy" id="546270"/>
    <lineage>
        <taxon>Bacteria</taxon>
        <taxon>Bacillati</taxon>
        <taxon>Bacillota</taxon>
        <taxon>Bacilli</taxon>
        <taxon>Bacillales</taxon>
        <taxon>Gemellaceae</taxon>
        <taxon>Gemella</taxon>
    </lineage>
</organism>
<name>C5NWQ9_9BACL</name>
<dbReference type="EMBL" id="ACDZ02000011">
    <property type="protein sequence ID" value="EER68293.1"/>
    <property type="molecule type" value="Genomic_DNA"/>
</dbReference>
<reference evidence="2" key="1">
    <citation type="submission" date="2009-01" db="EMBL/GenBank/DDBJ databases">
        <authorList>
            <person name="Fulton L."/>
            <person name="Clifton S."/>
            <person name="Chinwalla A.T."/>
            <person name="Mitreva M."/>
            <person name="Sodergren E."/>
            <person name="Weinstock G."/>
            <person name="Clifton S."/>
            <person name="Dooling D.J."/>
            <person name="Fulton B."/>
            <person name="Minx P."/>
            <person name="Pepin K.H."/>
            <person name="Johnson M."/>
            <person name="Bhonagiri V."/>
            <person name="Nash W.E."/>
            <person name="Mardis E.R."/>
            <person name="Wilson R.K."/>
        </authorList>
    </citation>
    <scope>NUCLEOTIDE SEQUENCE [LARGE SCALE GENOMIC DNA]</scope>
    <source>
        <strain evidence="2">ATCC 10379</strain>
    </source>
</reference>
<feature type="chain" id="PRO_5002956215" evidence="1">
    <location>
        <begin position="25"/>
        <end position="56"/>
    </location>
</feature>
<comment type="caution">
    <text evidence="2">The sequence shown here is derived from an EMBL/GenBank/DDBJ whole genome shotgun (WGS) entry which is preliminary data.</text>
</comment>
<sequence length="56" mass="6238">MKKKLFFVLLLSGSMFLNFNIADAKGRIEVTTFSQYNNTTIANDGGGLPLEPTINW</sequence>
<evidence type="ECO:0000313" key="2">
    <source>
        <dbReference type="EMBL" id="EER68293.1"/>
    </source>
</evidence>
<keyword evidence="1" id="KW-0732">Signal</keyword>
<keyword evidence="3" id="KW-1185">Reference proteome</keyword>
<feature type="signal peptide" evidence="1">
    <location>
        <begin position="1"/>
        <end position="24"/>
    </location>
</feature>
<dbReference type="AlphaFoldDB" id="C5NWQ9"/>
<evidence type="ECO:0000256" key="1">
    <source>
        <dbReference type="SAM" id="SignalP"/>
    </source>
</evidence>
<evidence type="ECO:0000313" key="3">
    <source>
        <dbReference type="Proteomes" id="UP000006004"/>
    </source>
</evidence>
<protein>
    <submittedName>
        <fullName evidence="2">Uncharacterized protein</fullName>
    </submittedName>
</protein>
<accession>C5NWQ9</accession>
<proteinExistence type="predicted"/>
<reference evidence="2" key="2">
    <citation type="submission" date="2009-06" db="EMBL/GenBank/DDBJ databases">
        <authorList>
            <person name="Sebastian Y."/>
            <person name="Madupu R."/>
            <person name="Durkin A.S."/>
            <person name="Torralba M."/>
            <person name="Methe B."/>
            <person name="Sutton G.G."/>
            <person name="Strausberg R.L."/>
            <person name="Nelson K.E."/>
        </authorList>
    </citation>
    <scope>NUCLEOTIDE SEQUENCE [LARGE SCALE GENOMIC DNA]</scope>
    <source>
        <strain evidence="2">ATCC 10379</strain>
    </source>
</reference>
<dbReference type="Proteomes" id="UP000006004">
    <property type="component" value="Unassembled WGS sequence"/>
</dbReference>